<accession>A0ABM7DQH1</accession>
<feature type="transmembrane region" description="Helical" evidence="3">
    <location>
        <begin position="276"/>
        <end position="294"/>
    </location>
</feature>
<keyword evidence="3" id="KW-0812">Transmembrane</keyword>
<evidence type="ECO:0000259" key="5">
    <source>
        <dbReference type="PROSITE" id="PS50887"/>
    </source>
</evidence>
<dbReference type="InterPro" id="IPR011623">
    <property type="entry name" value="7TMR_DISM_rcpt_extracell_dom1"/>
</dbReference>
<feature type="transmembrane region" description="Helical" evidence="3">
    <location>
        <begin position="363"/>
        <end position="382"/>
    </location>
</feature>
<dbReference type="InterPro" id="IPR011622">
    <property type="entry name" value="7TMR_DISM_rcpt_extracell_dom2"/>
</dbReference>
<dbReference type="CDD" id="cd01949">
    <property type="entry name" value="GGDEF"/>
    <property type="match status" value="1"/>
</dbReference>
<dbReference type="Gene3D" id="3.30.70.270">
    <property type="match status" value="1"/>
</dbReference>
<dbReference type="PANTHER" id="PTHR45138">
    <property type="entry name" value="REGULATORY COMPONENTS OF SENSORY TRANSDUCTION SYSTEM"/>
    <property type="match status" value="1"/>
</dbReference>
<dbReference type="SUPFAM" id="SSF55073">
    <property type="entry name" value="Nucleotide cyclase"/>
    <property type="match status" value="1"/>
</dbReference>
<evidence type="ECO:0000256" key="2">
    <source>
        <dbReference type="ARBA" id="ARBA00034247"/>
    </source>
</evidence>
<keyword evidence="6" id="KW-0548">Nucleotidyltransferase</keyword>
<dbReference type="Gene3D" id="2.60.40.2380">
    <property type="match status" value="1"/>
</dbReference>
<dbReference type="InterPro" id="IPR000160">
    <property type="entry name" value="GGDEF_dom"/>
</dbReference>
<protein>
    <recommendedName>
        <fullName evidence="1">diguanylate cyclase</fullName>
        <ecNumber evidence="1">2.7.7.65</ecNumber>
    </recommendedName>
</protein>
<feature type="transmembrane region" description="Helical" evidence="3">
    <location>
        <begin position="300"/>
        <end position="323"/>
    </location>
</feature>
<dbReference type="SMART" id="SM00267">
    <property type="entry name" value="GGDEF"/>
    <property type="match status" value="1"/>
</dbReference>
<feature type="transmembrane region" description="Helical" evidence="3">
    <location>
        <begin position="179"/>
        <end position="201"/>
    </location>
</feature>
<keyword evidence="4" id="KW-0732">Signal</keyword>
<evidence type="ECO:0000256" key="4">
    <source>
        <dbReference type="SAM" id="SignalP"/>
    </source>
</evidence>
<dbReference type="Pfam" id="PF07695">
    <property type="entry name" value="7TMR-DISM_7TM"/>
    <property type="match status" value="1"/>
</dbReference>
<reference evidence="7" key="1">
    <citation type="submission" date="2017-03" db="EMBL/GenBank/DDBJ databases">
        <title>Full genome sequence of a non-lethal Shewanella isolate that potentiates virulence of Vibio parahaemolyticus causing acute hepatopancreatic necrosis disease (AHPND) in shrimp.</title>
        <authorList>
            <person name="Prachumwat A."/>
            <person name="Sritunyalucksana K."/>
        </authorList>
    </citation>
    <scope>NUCLEOTIDE SEQUENCE [LARGE SCALE GENOMIC DNA]</scope>
    <source>
        <strain evidence="7">TH2012</strain>
    </source>
</reference>
<feature type="transmembrane region" description="Helical" evidence="3">
    <location>
        <begin position="332"/>
        <end position="351"/>
    </location>
</feature>
<evidence type="ECO:0000256" key="3">
    <source>
        <dbReference type="SAM" id="Phobius"/>
    </source>
</evidence>
<dbReference type="EC" id="2.7.7.65" evidence="1"/>
<keyword evidence="7" id="KW-1185">Reference proteome</keyword>
<dbReference type="InterPro" id="IPR050469">
    <property type="entry name" value="Diguanylate_Cyclase"/>
</dbReference>
<dbReference type="Pfam" id="PF00990">
    <property type="entry name" value="GGDEF"/>
    <property type="match status" value="1"/>
</dbReference>
<dbReference type="GO" id="GO:0052621">
    <property type="term" value="F:diguanylate cyclase activity"/>
    <property type="evidence" value="ECO:0007669"/>
    <property type="project" value="UniProtKB-EC"/>
</dbReference>
<proteinExistence type="predicted"/>
<dbReference type="EMBL" id="CP020373">
    <property type="protein sequence ID" value="AZQ11938.1"/>
    <property type="molecule type" value="Genomic_DNA"/>
</dbReference>
<sequence>MIARQGFLFLILMLCSLLASAQPIKLADLPDGPLTREWMQLSEHQSPLTPTMAQQAFADGKFSPHGKGIPSLGIGARPLWLALEVDNDSAADTVRVFQLANGWQDDIRLTQIRPDGNRFYWRGGDTLESGKGDRFFSVPLTLTPGTHLLLVRVGGPDPRVLPVFLSSLYETQKRERIEAYTYGFLYGGIFALLGYNFLLYLGIGSRSYLYYSLFLMTFLVLNFSYSGHGTAWAWSGMAHWRQWSNPLLMTLYCVSGLMFALRFLGIDKLRPHLSKIVIGLALLMIVLQAVSFGIDDRELALILAFDLVYVFTVLMPILGILAWRSGMPTAKLFLLASLSTMIGMGTTALAVEGDIPFNQWTYRAAEIGMFIDAVLLALALAAKFRRAEKARVLAQQLASTDPLTGIDNRRAFTNRLQSNWDNNALNRCRALLMVDIDKFKNINDTLGHDAGDKVLMAIARTVRHSIRNRDFCGRWGGEEFVVYLPSASEAEINAIAERLRANIAGLKFPGISDKLRVSASIGVCLDQGFSEYEDILRRADEAMYSAKAAGGNRIKFA</sequence>
<feature type="chain" id="PRO_5047516482" description="diguanylate cyclase" evidence="4">
    <location>
        <begin position="22"/>
        <end position="557"/>
    </location>
</feature>
<feature type="transmembrane region" description="Helical" evidence="3">
    <location>
        <begin position="208"/>
        <end position="227"/>
    </location>
</feature>
<dbReference type="PANTHER" id="PTHR45138:SF9">
    <property type="entry name" value="DIGUANYLATE CYCLASE DGCM-RELATED"/>
    <property type="match status" value="1"/>
</dbReference>
<keyword evidence="3" id="KW-1133">Transmembrane helix</keyword>
<evidence type="ECO:0000313" key="7">
    <source>
        <dbReference type="Proteomes" id="UP000278437"/>
    </source>
</evidence>
<feature type="domain" description="GGDEF" evidence="5">
    <location>
        <begin position="427"/>
        <end position="557"/>
    </location>
</feature>
<gene>
    <name evidence="6" type="primary">adrA_5</name>
    <name evidence="6" type="ORF">STH12_02869</name>
</gene>
<dbReference type="PROSITE" id="PS50887">
    <property type="entry name" value="GGDEF"/>
    <property type="match status" value="1"/>
</dbReference>
<organism evidence="6 7">
    <name type="scientific">Shewanella khirikhana</name>
    <dbReference type="NCBI Taxonomy" id="1965282"/>
    <lineage>
        <taxon>Bacteria</taxon>
        <taxon>Pseudomonadati</taxon>
        <taxon>Pseudomonadota</taxon>
        <taxon>Gammaproteobacteria</taxon>
        <taxon>Alteromonadales</taxon>
        <taxon>Shewanellaceae</taxon>
        <taxon>Shewanella</taxon>
    </lineage>
</organism>
<name>A0ABM7DQH1_9GAMM</name>
<evidence type="ECO:0000256" key="1">
    <source>
        <dbReference type="ARBA" id="ARBA00012528"/>
    </source>
</evidence>
<dbReference type="InterPro" id="IPR029787">
    <property type="entry name" value="Nucleotide_cyclase"/>
</dbReference>
<dbReference type="Pfam" id="PF07696">
    <property type="entry name" value="7TMR-DISMED2"/>
    <property type="match status" value="1"/>
</dbReference>
<dbReference type="Proteomes" id="UP000278437">
    <property type="component" value="Chromosome"/>
</dbReference>
<evidence type="ECO:0000313" key="6">
    <source>
        <dbReference type="EMBL" id="AZQ11938.1"/>
    </source>
</evidence>
<keyword evidence="6" id="KW-0808">Transferase</keyword>
<feature type="signal peptide" evidence="4">
    <location>
        <begin position="1"/>
        <end position="21"/>
    </location>
</feature>
<dbReference type="NCBIfam" id="TIGR00254">
    <property type="entry name" value="GGDEF"/>
    <property type="match status" value="1"/>
</dbReference>
<dbReference type="InterPro" id="IPR043128">
    <property type="entry name" value="Rev_trsase/Diguanyl_cyclase"/>
</dbReference>
<keyword evidence="3" id="KW-0472">Membrane</keyword>
<feature type="transmembrane region" description="Helical" evidence="3">
    <location>
        <begin position="247"/>
        <end position="264"/>
    </location>
</feature>
<comment type="catalytic activity">
    <reaction evidence="2">
        <text>2 GTP = 3',3'-c-di-GMP + 2 diphosphate</text>
        <dbReference type="Rhea" id="RHEA:24898"/>
        <dbReference type="ChEBI" id="CHEBI:33019"/>
        <dbReference type="ChEBI" id="CHEBI:37565"/>
        <dbReference type="ChEBI" id="CHEBI:58805"/>
        <dbReference type="EC" id="2.7.7.65"/>
    </reaction>
</comment>